<dbReference type="InterPro" id="IPR001584">
    <property type="entry name" value="Integrase_cat-core"/>
</dbReference>
<dbReference type="InterPro" id="IPR036397">
    <property type="entry name" value="RNaseH_sf"/>
</dbReference>
<dbReference type="Proteomes" id="UP000383122">
    <property type="component" value="Unassembled WGS sequence"/>
</dbReference>
<evidence type="ECO:0000259" key="2">
    <source>
        <dbReference type="PROSITE" id="PS51702"/>
    </source>
</evidence>
<dbReference type="OrthoDB" id="5676324at2"/>
<evidence type="ECO:0000313" key="4">
    <source>
        <dbReference type="Proteomes" id="UP000383122"/>
    </source>
</evidence>
<dbReference type="RefSeq" id="WP_150738915.1">
    <property type="nucleotide sequence ID" value="NZ_CABPSP010000009.1"/>
</dbReference>
<dbReference type="Gene3D" id="3.30.420.10">
    <property type="entry name" value="Ribonuclease H-like superfamily/Ribonuclease H"/>
    <property type="match status" value="1"/>
</dbReference>
<dbReference type="PROSITE" id="PS51702">
    <property type="entry name" value="HTH_MU"/>
    <property type="match status" value="1"/>
</dbReference>
<dbReference type="InterPro" id="IPR012337">
    <property type="entry name" value="RNaseH-like_sf"/>
</dbReference>
<dbReference type="Gene3D" id="1.10.10.10">
    <property type="entry name" value="Winged helix-like DNA-binding domain superfamily/Winged helix DNA-binding domain"/>
    <property type="match status" value="1"/>
</dbReference>
<dbReference type="SUPFAM" id="SSF50610">
    <property type="entry name" value="mu transposase, C-terminal domain"/>
    <property type="match status" value="1"/>
</dbReference>
<dbReference type="SUPFAM" id="SSF53098">
    <property type="entry name" value="Ribonuclease H-like"/>
    <property type="match status" value="1"/>
</dbReference>
<dbReference type="InterPro" id="IPR036388">
    <property type="entry name" value="WH-like_DNA-bd_sf"/>
</dbReference>
<dbReference type="GO" id="GO:0003677">
    <property type="term" value="F:DNA binding"/>
    <property type="evidence" value="ECO:0007669"/>
    <property type="project" value="UniProtKB-KW"/>
</dbReference>
<evidence type="ECO:0000313" key="3">
    <source>
        <dbReference type="EMBL" id="VVE68750.1"/>
    </source>
</evidence>
<dbReference type="Gene3D" id="2.30.30.130">
    <property type="entry name" value="Transposase, Mu, C-terminal"/>
    <property type="match status" value="1"/>
</dbReference>
<protein>
    <submittedName>
        <fullName evidence="3">MuA-transposase/repressor protein CI, DNA-binding</fullName>
    </submittedName>
</protein>
<accession>A0A5E5A9I6</accession>
<dbReference type="InterPro" id="IPR015378">
    <property type="entry name" value="Transposase-like_Mu_C"/>
</dbReference>
<gene>
    <name evidence="3" type="ORF">PAN31117_03049</name>
</gene>
<dbReference type="InterPro" id="IPR009004">
    <property type="entry name" value="Transposase_Mu_C"/>
</dbReference>
<organism evidence="3 4">
    <name type="scientific">Pandoraea anapnoica</name>
    <dbReference type="NCBI Taxonomy" id="2508301"/>
    <lineage>
        <taxon>Bacteria</taxon>
        <taxon>Pseudomonadati</taxon>
        <taxon>Pseudomonadota</taxon>
        <taxon>Betaproteobacteria</taxon>
        <taxon>Burkholderiales</taxon>
        <taxon>Burkholderiaceae</taxon>
        <taxon>Pandoraea</taxon>
    </lineage>
</organism>
<dbReference type="InterPro" id="IPR003314">
    <property type="entry name" value="Mu-type_HTH"/>
</dbReference>
<dbReference type="SUPFAM" id="SSF46955">
    <property type="entry name" value="Putative DNA-binding domain"/>
    <property type="match status" value="1"/>
</dbReference>
<evidence type="ECO:0000259" key="1">
    <source>
        <dbReference type="PROSITE" id="PS50994"/>
    </source>
</evidence>
<proteinExistence type="predicted"/>
<name>A0A5E5A9I6_9BURK</name>
<dbReference type="EMBL" id="CABPSP010000009">
    <property type="protein sequence ID" value="VVE68750.1"/>
    <property type="molecule type" value="Genomic_DNA"/>
</dbReference>
<feature type="domain" description="Integrase catalytic" evidence="1">
    <location>
        <begin position="267"/>
        <end position="390"/>
    </location>
</feature>
<feature type="domain" description="HTH Mu-type" evidence="2">
    <location>
        <begin position="7"/>
        <end position="71"/>
    </location>
</feature>
<dbReference type="Pfam" id="PF09299">
    <property type="entry name" value="Mu-transpos_C"/>
    <property type="match status" value="1"/>
</dbReference>
<keyword evidence="3" id="KW-0238">DNA-binding</keyword>
<sequence>MTGAVKSHYSCAELVSMGLDGLPSTKVGIAAKADREGWPVRASTGIGGTRKEYVPPAALMSQIRQRAANQLASVVLVPVDPRSREGKRSDLIETDAQRLTADARKGILTTLDRLMLQCGMSRQSAMETLLDQAASGALDDHVVMMLRAARDSRGRKGNGLPSVRTLKRWLAQGKAGDLVPKFNEVDYDPPVWAKPFCEFYQLPQKPSVEMAYRNFAQAYHAGCDWELPTIHQVRRFLGKLGKVSREIGRMGPRELKNLRPFVRRTFADLLPNDVWSADGHTFDAEVQHPLHGRPFRPEITAIIDIATRMIVGFSIGLSESSLVVLEAISDAAVRHGLPSIFYVDNGSGYNNHLLKKEGTGLQGLLGFQVKHSLPYNSQAKGVIERSHRSIWVEAAKLLHSYVGSSVDREHRLAHFKITRAAVRKGGVMPLIGWDNFVLFCADQVDEYNKRPHRSLPKFTDPESGRRRHMSPADVLAGFRDKGWEPMQLGADEVNRVFRPRIERVVQRGEVVLFNNRYFSQALTEFNGDLVHVAYDVHDAHRVWIHHTDGRYICSADAGANEAPYFPMSVIEQAREKRRDARIKRLDQKREEVEAEYVGRRALTAESGDVLNIPGLGRISRGDLDAHIVDAEIVPIKPAVQVLVDSVPDETAQEQWNTPEQRYARWIDLRNQRRDGVVLTEEDARFYERYQQSKEFAVQKRHDDEAGEGQLASL</sequence>
<dbReference type="GO" id="GO:0015074">
    <property type="term" value="P:DNA integration"/>
    <property type="evidence" value="ECO:0007669"/>
    <property type="project" value="InterPro"/>
</dbReference>
<dbReference type="PROSITE" id="PS50994">
    <property type="entry name" value="INTEGRASE"/>
    <property type="match status" value="1"/>
</dbReference>
<dbReference type="InterPro" id="IPR009061">
    <property type="entry name" value="DNA-bd_dom_put_sf"/>
</dbReference>
<reference evidence="3 4" key="1">
    <citation type="submission" date="2019-08" db="EMBL/GenBank/DDBJ databases">
        <authorList>
            <person name="Peeters C."/>
        </authorList>
    </citation>
    <scope>NUCLEOTIDE SEQUENCE [LARGE SCALE GENOMIC DNA]</scope>
    <source>
        <strain evidence="3 4">LMG 31117</strain>
    </source>
</reference>
<keyword evidence="4" id="KW-1185">Reference proteome</keyword>
<dbReference type="Pfam" id="PF02316">
    <property type="entry name" value="HTH_Tnp_Mu_1"/>
    <property type="match status" value="1"/>
</dbReference>
<dbReference type="AlphaFoldDB" id="A0A5E5A9I6"/>